<protein>
    <submittedName>
        <fullName evidence="2">Retrovirus-related Pol polyprotein from transposon TNT 1-94</fullName>
    </submittedName>
</protein>
<dbReference type="EMBL" id="JAAIUW010000013">
    <property type="protein sequence ID" value="KAF7801722.1"/>
    <property type="molecule type" value="Genomic_DNA"/>
</dbReference>
<feature type="region of interest" description="Disordered" evidence="1">
    <location>
        <begin position="1"/>
        <end position="29"/>
    </location>
</feature>
<evidence type="ECO:0000313" key="2">
    <source>
        <dbReference type="EMBL" id="KAF7801722.1"/>
    </source>
</evidence>
<dbReference type="PANTHER" id="PTHR47481">
    <property type="match status" value="1"/>
</dbReference>
<dbReference type="OrthoDB" id="1912561at2759"/>
<sequence>MEDSSGESHVKDKEKSKTQSGATGTITELPKYANQSFAPPISNKLDNQNYLTRKMQVKATVRGYNLGKFLEGGKHIPRQFLILEDEANDDLRSIKKSGLEMDEFLLKIKKIVDSLAAIGSPISEHEHIEIVLDALPSDYEGFVTSFSMKSDILSITEVESLLLTQEARLEAIRGSNDNISANVAQTRPSAPNFRPPSSFSTQNNAATLAQTQNQFNRPPAPTSAPMEALIAAPETLYDSAWYPNSGASNHITNDSTNLRTQQPYTGHEHVHTANGSGLAFQI</sequence>
<proteinExistence type="predicted"/>
<accession>A0A834SIY0</accession>
<reference evidence="2" key="1">
    <citation type="submission" date="2020-09" db="EMBL/GenBank/DDBJ databases">
        <title>Genome-Enabled Discovery of Anthraquinone Biosynthesis in Senna tora.</title>
        <authorList>
            <person name="Kang S.-H."/>
            <person name="Pandey R.P."/>
            <person name="Lee C.-M."/>
            <person name="Sim J.-S."/>
            <person name="Jeong J.-T."/>
            <person name="Choi B.-S."/>
            <person name="Jung M."/>
            <person name="Ginzburg D."/>
            <person name="Zhao K."/>
            <person name="Won S.Y."/>
            <person name="Oh T.-J."/>
            <person name="Yu Y."/>
            <person name="Kim N.-H."/>
            <person name="Lee O.R."/>
            <person name="Lee T.-H."/>
            <person name="Bashyal P."/>
            <person name="Kim T.-S."/>
            <person name="Lee W.-H."/>
            <person name="Kawkins C."/>
            <person name="Kim C.-K."/>
            <person name="Kim J.S."/>
            <person name="Ahn B.O."/>
            <person name="Rhee S.Y."/>
            <person name="Sohng J.K."/>
        </authorList>
    </citation>
    <scope>NUCLEOTIDE SEQUENCE</scope>
    <source>
        <tissue evidence="2">Leaf</tissue>
    </source>
</reference>
<dbReference type="PANTHER" id="PTHR47481:SF30">
    <property type="entry name" value="CCHC-TYPE DOMAIN-CONTAINING PROTEIN"/>
    <property type="match status" value="1"/>
</dbReference>
<gene>
    <name evidence="2" type="ORF">G2W53_040833</name>
</gene>
<name>A0A834SIY0_9FABA</name>
<keyword evidence="3" id="KW-1185">Reference proteome</keyword>
<dbReference type="Pfam" id="PF14223">
    <property type="entry name" value="Retrotran_gag_2"/>
    <property type="match status" value="1"/>
</dbReference>
<comment type="caution">
    <text evidence="2">The sequence shown here is derived from an EMBL/GenBank/DDBJ whole genome shotgun (WGS) entry which is preliminary data.</text>
</comment>
<feature type="region of interest" description="Disordered" evidence="1">
    <location>
        <begin position="180"/>
        <end position="201"/>
    </location>
</feature>
<evidence type="ECO:0000256" key="1">
    <source>
        <dbReference type="SAM" id="MobiDB-lite"/>
    </source>
</evidence>
<evidence type="ECO:0000313" key="3">
    <source>
        <dbReference type="Proteomes" id="UP000634136"/>
    </source>
</evidence>
<dbReference type="Proteomes" id="UP000634136">
    <property type="component" value="Unassembled WGS sequence"/>
</dbReference>
<dbReference type="AlphaFoldDB" id="A0A834SIY0"/>
<feature type="compositionally biased region" description="Basic and acidic residues" evidence="1">
    <location>
        <begin position="1"/>
        <end position="17"/>
    </location>
</feature>
<organism evidence="2 3">
    <name type="scientific">Senna tora</name>
    <dbReference type="NCBI Taxonomy" id="362788"/>
    <lineage>
        <taxon>Eukaryota</taxon>
        <taxon>Viridiplantae</taxon>
        <taxon>Streptophyta</taxon>
        <taxon>Embryophyta</taxon>
        <taxon>Tracheophyta</taxon>
        <taxon>Spermatophyta</taxon>
        <taxon>Magnoliopsida</taxon>
        <taxon>eudicotyledons</taxon>
        <taxon>Gunneridae</taxon>
        <taxon>Pentapetalae</taxon>
        <taxon>rosids</taxon>
        <taxon>fabids</taxon>
        <taxon>Fabales</taxon>
        <taxon>Fabaceae</taxon>
        <taxon>Caesalpinioideae</taxon>
        <taxon>Cassia clade</taxon>
        <taxon>Senna</taxon>
    </lineage>
</organism>